<keyword evidence="3 7" id="KW-0479">Metal-binding</keyword>
<keyword evidence="8" id="KW-0732">Signal</keyword>
<feature type="domain" description="Damage-control phosphatase ARMT1-like metal-binding" evidence="9">
    <location>
        <begin position="81"/>
        <end position="434"/>
    </location>
</feature>
<comment type="caution">
    <text evidence="10">The sequence shown here is derived from an EMBL/GenBank/DDBJ whole genome shotgun (WGS) entry which is preliminary data.</text>
</comment>
<dbReference type="InterPro" id="IPR039763">
    <property type="entry name" value="ARMT1"/>
</dbReference>
<keyword evidence="5 7" id="KW-0464">Manganese</keyword>
<protein>
    <recommendedName>
        <fullName evidence="7">Sugar phosphate phosphatase</fullName>
        <ecNumber evidence="7">3.1.3.-</ecNumber>
    </recommendedName>
</protein>
<dbReference type="GO" id="GO:0005634">
    <property type="term" value="C:nucleus"/>
    <property type="evidence" value="ECO:0007669"/>
    <property type="project" value="TreeGrafter"/>
</dbReference>
<evidence type="ECO:0000256" key="1">
    <source>
        <dbReference type="ARBA" id="ARBA00001326"/>
    </source>
</evidence>
<comment type="similarity">
    <text evidence="2 7">Belongs to the damage-control phosphatase family. Sugar phosphate phosphatase III subfamily.</text>
</comment>
<comment type="catalytic activity">
    <reaction evidence="1 7">
        <text>beta-D-fructose 1-phosphate + H2O = D-fructose + phosphate</text>
        <dbReference type="Rhea" id="RHEA:35603"/>
        <dbReference type="ChEBI" id="CHEBI:15377"/>
        <dbReference type="ChEBI" id="CHEBI:37721"/>
        <dbReference type="ChEBI" id="CHEBI:43474"/>
        <dbReference type="ChEBI" id="CHEBI:138881"/>
    </reaction>
</comment>
<dbReference type="PANTHER" id="PTHR12260">
    <property type="entry name" value="DAMAGE-CONTROL PHOSPHATASE ARMT1"/>
    <property type="match status" value="1"/>
</dbReference>
<evidence type="ECO:0000313" key="10">
    <source>
        <dbReference type="EMBL" id="GMH97970.1"/>
    </source>
</evidence>
<dbReference type="InterPro" id="IPR002791">
    <property type="entry name" value="ARMT1-like_metal-bd"/>
</dbReference>
<evidence type="ECO:0000256" key="6">
    <source>
        <dbReference type="ARBA" id="ARBA00048809"/>
    </source>
</evidence>
<dbReference type="Pfam" id="PF01937">
    <property type="entry name" value="ARMT1-like_dom"/>
    <property type="match status" value="1"/>
</dbReference>
<feature type="signal peptide" evidence="8">
    <location>
        <begin position="1"/>
        <end position="31"/>
    </location>
</feature>
<evidence type="ECO:0000256" key="8">
    <source>
        <dbReference type="SAM" id="SignalP"/>
    </source>
</evidence>
<gene>
    <name evidence="10" type="ORF">TrST_g13814</name>
</gene>
<evidence type="ECO:0000256" key="3">
    <source>
        <dbReference type="ARBA" id="ARBA00022723"/>
    </source>
</evidence>
<sequence>MVSHPLTQLFSVSRFSLFVVVIVLQSHSAASFAMKVHPKLPMPEALTSSTPGTWAHDTMSRRVEKDILQRLEEENEAEFNTPEFSSSKMKLSDLREELRTSSIIRHVEGSGEDLEDWRRAMADVVSKQETYLTAPWLTAEFYVYRRVLECFDYFNPASSTFRFDPFVKQKRSGLQTSVASSEALLKKFSKLPSQSTDQAPGLRLAILSALWGNKMDLSIWPADDVGDVDVFSKILEGASGNLLWDDTERLIGDMLERGRGEKCANRVHIVVDNAGFELVTDLALADFLVSSGVASSVTFQLKKHPTFVSDAMESDLLETVEYFGNLGSGNPYCASAASRWKEYLKNGQWICSEDFYWVQPHPMWDMPSSLSSKFSQTCDVCFVKGDANYRRLLGDLKWDYVKDSFQNVVGSYFPCDVVALRTLKAEVGCGMVEGSVEAAKAKDPSWQVDGKWGVVHYGKKGL</sequence>
<name>A0A9W7F0Y8_9STRA</name>
<comment type="domain">
    <text evidence="7">Subfamily III proteins have a conserved RTxK motif about 40-50 residues from the C-terminus; the threonine may be replaced by serine or cysteine.</text>
</comment>
<evidence type="ECO:0000256" key="5">
    <source>
        <dbReference type="ARBA" id="ARBA00023211"/>
    </source>
</evidence>
<reference evidence="11" key="1">
    <citation type="journal article" date="2023" name="Commun. Biol.">
        <title>Genome analysis of Parmales, the sister group of diatoms, reveals the evolutionary specialization of diatoms from phago-mixotrophs to photoautotrophs.</title>
        <authorList>
            <person name="Ban H."/>
            <person name="Sato S."/>
            <person name="Yoshikawa S."/>
            <person name="Yamada K."/>
            <person name="Nakamura Y."/>
            <person name="Ichinomiya M."/>
            <person name="Sato N."/>
            <person name="Blanc-Mathieu R."/>
            <person name="Endo H."/>
            <person name="Kuwata A."/>
            <person name="Ogata H."/>
        </authorList>
    </citation>
    <scope>NUCLEOTIDE SEQUENCE [LARGE SCALE GENOMIC DNA]</scope>
    <source>
        <strain evidence="11">NIES 3701</strain>
    </source>
</reference>
<feature type="chain" id="PRO_5040867418" description="Sugar phosphate phosphatase" evidence="8">
    <location>
        <begin position="32"/>
        <end position="462"/>
    </location>
</feature>
<keyword evidence="11" id="KW-1185">Reference proteome</keyword>
<accession>A0A9W7F0Y8</accession>
<dbReference type="GO" id="GO:0046872">
    <property type="term" value="F:metal ion binding"/>
    <property type="evidence" value="ECO:0007669"/>
    <property type="project" value="UniProtKB-UniRule"/>
</dbReference>
<dbReference type="Gene3D" id="1.20.930.60">
    <property type="match status" value="1"/>
</dbReference>
<comment type="cofactor">
    <cofactor evidence="7">
        <name>Mn(2+)</name>
        <dbReference type="ChEBI" id="CHEBI:29035"/>
    </cofactor>
    <cofactor evidence="7">
        <name>Ni(2+)</name>
        <dbReference type="ChEBI" id="CHEBI:49786"/>
    </cofactor>
</comment>
<dbReference type="Gene3D" id="3.40.50.10880">
    <property type="entry name" value="Uncharacterised protein PF01937, DUF89, domain 3"/>
    <property type="match status" value="1"/>
</dbReference>
<dbReference type="PANTHER" id="PTHR12260:SF6">
    <property type="entry name" value="DAMAGE-CONTROL PHOSPHATASE ARMT1"/>
    <property type="match status" value="1"/>
</dbReference>
<proteinExistence type="inferred from homology"/>
<dbReference type="SUPFAM" id="SSF111321">
    <property type="entry name" value="AF1104-like"/>
    <property type="match status" value="1"/>
</dbReference>
<evidence type="ECO:0000313" key="11">
    <source>
        <dbReference type="Proteomes" id="UP001165085"/>
    </source>
</evidence>
<dbReference type="OrthoDB" id="541375at2759"/>
<dbReference type="GO" id="GO:0016791">
    <property type="term" value="F:phosphatase activity"/>
    <property type="evidence" value="ECO:0007669"/>
    <property type="project" value="TreeGrafter"/>
</dbReference>
<dbReference type="EMBL" id="BRXY01000505">
    <property type="protein sequence ID" value="GMH97970.1"/>
    <property type="molecule type" value="Genomic_DNA"/>
</dbReference>
<dbReference type="AlphaFoldDB" id="A0A9W7F0Y8"/>
<evidence type="ECO:0000256" key="4">
    <source>
        <dbReference type="ARBA" id="ARBA00022801"/>
    </source>
</evidence>
<evidence type="ECO:0000256" key="7">
    <source>
        <dbReference type="RuleBase" id="RU367030"/>
    </source>
</evidence>
<evidence type="ECO:0000256" key="2">
    <source>
        <dbReference type="ARBA" id="ARBA00009519"/>
    </source>
</evidence>
<dbReference type="GO" id="GO:0006974">
    <property type="term" value="P:DNA damage response"/>
    <property type="evidence" value="ECO:0007669"/>
    <property type="project" value="TreeGrafter"/>
</dbReference>
<organism evidence="10 11">
    <name type="scientific">Triparma strigata</name>
    <dbReference type="NCBI Taxonomy" id="1606541"/>
    <lineage>
        <taxon>Eukaryota</taxon>
        <taxon>Sar</taxon>
        <taxon>Stramenopiles</taxon>
        <taxon>Ochrophyta</taxon>
        <taxon>Bolidophyceae</taxon>
        <taxon>Parmales</taxon>
        <taxon>Triparmaceae</taxon>
        <taxon>Triparma</taxon>
    </lineage>
</organism>
<comment type="catalytic activity">
    <reaction evidence="6 7">
        <text>beta-D-fructose 6-phosphate = dihydroxyacetone + D-glyceraldehyde 3-phosphate</text>
        <dbReference type="Rhea" id="RHEA:28002"/>
        <dbReference type="ChEBI" id="CHEBI:16016"/>
        <dbReference type="ChEBI" id="CHEBI:57634"/>
        <dbReference type="ChEBI" id="CHEBI:59776"/>
    </reaction>
</comment>
<comment type="function">
    <text evidence="7">Metal-dependent phosphatase that shows phosphatase activity against several substrates, including fructose-1-phosphate and fructose-6-phosphate. Its preference for fructose-1-phosphate, a strong glycating agent that causes DNA damage rather than a canonical yeast metabolite, suggests a damage-control function in hexose phosphate metabolism.</text>
</comment>
<dbReference type="InterPro" id="IPR036075">
    <property type="entry name" value="ARMT-1-like_metal-bd_sf"/>
</dbReference>
<dbReference type="EC" id="3.1.3.-" evidence="7"/>
<dbReference type="Proteomes" id="UP001165085">
    <property type="component" value="Unassembled WGS sequence"/>
</dbReference>
<keyword evidence="4 7" id="KW-0378">Hydrolase</keyword>
<evidence type="ECO:0000259" key="9">
    <source>
        <dbReference type="Pfam" id="PF01937"/>
    </source>
</evidence>